<accession>A0ABU2B2I2</accession>
<reference evidence="4 5" key="1">
    <citation type="submission" date="2023-07" db="EMBL/GenBank/DDBJ databases">
        <title>Sequencing the genomes of 1000 actinobacteria strains.</title>
        <authorList>
            <person name="Klenk H.-P."/>
        </authorList>
    </citation>
    <scope>NUCLEOTIDE SEQUENCE [LARGE SCALE GENOMIC DNA]</scope>
    <source>
        <strain evidence="4 5">DSM 22966</strain>
    </source>
</reference>
<dbReference type="InterPro" id="IPR050953">
    <property type="entry name" value="N4_N6_ade-DNA_methylase"/>
</dbReference>
<dbReference type="RefSeq" id="WP_310174419.1">
    <property type="nucleotide sequence ID" value="NZ_BAABHE010000002.1"/>
</dbReference>
<evidence type="ECO:0000313" key="5">
    <source>
        <dbReference type="Proteomes" id="UP001183794"/>
    </source>
</evidence>
<name>A0ABU2B2I2_9MICC</name>
<evidence type="ECO:0008006" key="6">
    <source>
        <dbReference type="Google" id="ProtNLM"/>
    </source>
</evidence>
<evidence type="ECO:0000256" key="1">
    <source>
        <dbReference type="ARBA" id="ARBA00022603"/>
    </source>
</evidence>
<dbReference type="EMBL" id="JAVDYJ010000001">
    <property type="protein sequence ID" value="MDR7347804.1"/>
    <property type="molecule type" value="Genomic_DNA"/>
</dbReference>
<comment type="caution">
    <text evidence="4">The sequence shown here is derived from an EMBL/GenBank/DDBJ whole genome shotgun (WGS) entry which is preliminary data.</text>
</comment>
<dbReference type="InterPro" id="IPR029063">
    <property type="entry name" value="SAM-dependent_MTases_sf"/>
</dbReference>
<organism evidence="4 5">
    <name type="scientific">Enteractinococcus fodinae</name>
    <dbReference type="NCBI Taxonomy" id="684663"/>
    <lineage>
        <taxon>Bacteria</taxon>
        <taxon>Bacillati</taxon>
        <taxon>Actinomycetota</taxon>
        <taxon>Actinomycetes</taxon>
        <taxon>Micrococcales</taxon>
        <taxon>Micrococcaceae</taxon>
    </lineage>
</organism>
<keyword evidence="1" id="KW-0489">Methyltransferase</keyword>
<proteinExistence type="predicted"/>
<evidence type="ECO:0000256" key="2">
    <source>
        <dbReference type="ARBA" id="ARBA00022679"/>
    </source>
</evidence>
<sequence length="508" mass="56172">MLGSDFDVTGTETVRQTGQTFLEKLRAEDQHPGPHGATPFPIASDITGLALRYHPGSQVRFLEPCLGTGIFFSTLLHEADNRGDELEIVAAHGVEREEQFAVLAHDLWAPAGLTVHELDFLSLGASDAPKATMVLSRPPVTQHHRLSSDLKIRAADAAEAATGIRPTGLTDLYNHFVLATHQFLADGAVSAWLLPTKFLHHSAGQATRTYLATKVRMQRIHNFESGALGFSGYREEILDWSLVVFTNEPAKPTDTVELTGGEIFGADTNTTVTYEELNSSTDWTEYWHNSDPTLTKPPTLEDFFFIRRGWEVPGGDFFIESENRAWAFGIQPFHMHPMLPPPEDVTTEIIEADQWGYPVGEDRKVILTAHDDENILEDKDPALLRYLQSANGDTRAAAKRPESQLWYSLHLRRPAPILVQPATEEDPGPFRFIINESEGIAGPGWITMSPNLGFAKPWFLDNDIDWHELVKILASIPAPDGSTKPELLPSVVASLDATGVADWLAGFD</sequence>
<keyword evidence="3" id="KW-0949">S-adenosyl-L-methionine</keyword>
<keyword evidence="5" id="KW-1185">Reference proteome</keyword>
<dbReference type="Gene3D" id="3.40.50.150">
    <property type="entry name" value="Vaccinia Virus protein VP39"/>
    <property type="match status" value="1"/>
</dbReference>
<dbReference type="SUPFAM" id="SSF53335">
    <property type="entry name" value="S-adenosyl-L-methionine-dependent methyltransferases"/>
    <property type="match status" value="1"/>
</dbReference>
<keyword evidence="2" id="KW-0808">Transferase</keyword>
<evidence type="ECO:0000256" key="3">
    <source>
        <dbReference type="ARBA" id="ARBA00022691"/>
    </source>
</evidence>
<gene>
    <name evidence="4" type="ORF">J2S62_002061</name>
</gene>
<dbReference type="PANTHER" id="PTHR33841">
    <property type="entry name" value="DNA METHYLTRANSFERASE YEEA-RELATED"/>
    <property type="match status" value="1"/>
</dbReference>
<dbReference type="PANTHER" id="PTHR33841:SF5">
    <property type="entry name" value="DNA METHYLASE (MODIFICATION METHYLASE) (METHYLTRANSFERASE)-RELATED"/>
    <property type="match status" value="1"/>
</dbReference>
<evidence type="ECO:0000313" key="4">
    <source>
        <dbReference type="EMBL" id="MDR7347804.1"/>
    </source>
</evidence>
<dbReference type="Proteomes" id="UP001183794">
    <property type="component" value="Unassembled WGS sequence"/>
</dbReference>
<protein>
    <recommendedName>
        <fullName evidence="6">DNA methylase adenine-specific domain-containing protein</fullName>
    </recommendedName>
</protein>